<evidence type="ECO:0000256" key="1">
    <source>
        <dbReference type="ARBA" id="ARBA00006484"/>
    </source>
</evidence>
<dbReference type="Proteomes" id="UP000649289">
    <property type="component" value="Unassembled WGS sequence"/>
</dbReference>
<dbReference type="InterPro" id="IPR036291">
    <property type="entry name" value="NAD(P)-bd_dom_sf"/>
</dbReference>
<comment type="similarity">
    <text evidence="1">Belongs to the short-chain dehydrogenases/reductases (SDR) family.</text>
</comment>
<organism evidence="3 4">
    <name type="scientific">Nocardioides hwasunensis</name>
    <dbReference type="NCBI Taxonomy" id="397258"/>
    <lineage>
        <taxon>Bacteria</taxon>
        <taxon>Bacillati</taxon>
        <taxon>Actinomycetota</taxon>
        <taxon>Actinomycetes</taxon>
        <taxon>Propionibacteriales</taxon>
        <taxon>Nocardioidaceae</taxon>
        <taxon>Nocardioides</taxon>
    </lineage>
</organism>
<dbReference type="InterPro" id="IPR002347">
    <property type="entry name" value="SDR_fam"/>
</dbReference>
<dbReference type="CDD" id="cd05233">
    <property type="entry name" value="SDR_c"/>
    <property type="match status" value="1"/>
</dbReference>
<dbReference type="EMBL" id="JACXYY010000004">
    <property type="protein sequence ID" value="MBD3915064.1"/>
    <property type="molecule type" value="Genomic_DNA"/>
</dbReference>
<dbReference type="SMART" id="SM00822">
    <property type="entry name" value="PKS_KR"/>
    <property type="match status" value="1"/>
</dbReference>
<comment type="caution">
    <text evidence="3">The sequence shown here is derived from an EMBL/GenBank/DDBJ whole genome shotgun (WGS) entry which is preliminary data.</text>
</comment>
<dbReference type="Gene3D" id="3.40.50.720">
    <property type="entry name" value="NAD(P)-binding Rossmann-like Domain"/>
    <property type="match status" value="1"/>
</dbReference>
<evidence type="ECO:0000313" key="3">
    <source>
        <dbReference type="EMBL" id="MBD3915064.1"/>
    </source>
</evidence>
<dbReference type="Pfam" id="PF13561">
    <property type="entry name" value="adh_short_C2"/>
    <property type="match status" value="1"/>
</dbReference>
<dbReference type="PANTHER" id="PTHR42760">
    <property type="entry name" value="SHORT-CHAIN DEHYDROGENASES/REDUCTASES FAMILY MEMBER"/>
    <property type="match status" value="1"/>
</dbReference>
<dbReference type="PRINTS" id="PR00081">
    <property type="entry name" value="GDHRDH"/>
</dbReference>
<dbReference type="PROSITE" id="PS00061">
    <property type="entry name" value="ADH_SHORT"/>
    <property type="match status" value="1"/>
</dbReference>
<dbReference type="PANTHER" id="PTHR42760:SF123">
    <property type="entry name" value="OXIDOREDUCTASE"/>
    <property type="match status" value="1"/>
</dbReference>
<accession>A0ABR8MLW2</accession>
<gene>
    <name evidence="3" type="ORF">IEZ25_10600</name>
</gene>
<dbReference type="InterPro" id="IPR057326">
    <property type="entry name" value="KR_dom"/>
</dbReference>
<feature type="domain" description="Ketoreductase" evidence="2">
    <location>
        <begin position="9"/>
        <end position="182"/>
    </location>
</feature>
<dbReference type="InterPro" id="IPR020904">
    <property type="entry name" value="Sc_DH/Rdtase_CS"/>
</dbReference>
<evidence type="ECO:0000313" key="4">
    <source>
        <dbReference type="Proteomes" id="UP000649289"/>
    </source>
</evidence>
<sequence length="248" mass="25265">MSADGGPGRGVVVTGGGQGIGAATVQALVQEGYRVVSLDLAEPTAAVPGATYVVGDVTSTDDLRGAVQAATEDGARLAAMVANAGMNRPGPLADLSRQDWDAVMAVDLTAVMESARVAHAHRDGPLSIVAVSSYSGSMALANRTAYGAAKGAVNSLVRHLAVEWASDGVRVNAVAPGFIDTELSRRARALGLQSEQVVRARVPLDRYGTPAEIADAICFLVGDRSTYVTGAVLAVDGGASILGLPLER</sequence>
<name>A0ABR8MLW2_9ACTN</name>
<reference evidence="3 4" key="1">
    <citation type="submission" date="2020-09" db="EMBL/GenBank/DDBJ databases">
        <title>novel species in genus Nocardioides.</title>
        <authorList>
            <person name="Zhang G."/>
        </authorList>
    </citation>
    <scope>NUCLEOTIDE SEQUENCE [LARGE SCALE GENOMIC DNA]</scope>
    <source>
        <strain evidence="3 4">19197</strain>
    </source>
</reference>
<keyword evidence="4" id="KW-1185">Reference proteome</keyword>
<protein>
    <submittedName>
        <fullName evidence="3">SDR family oxidoreductase</fullName>
    </submittedName>
</protein>
<dbReference type="SUPFAM" id="SSF51735">
    <property type="entry name" value="NAD(P)-binding Rossmann-fold domains"/>
    <property type="match status" value="1"/>
</dbReference>
<dbReference type="RefSeq" id="WP_191199401.1">
    <property type="nucleotide sequence ID" value="NZ_BAAAPA010000005.1"/>
</dbReference>
<proteinExistence type="inferred from homology"/>
<evidence type="ECO:0000259" key="2">
    <source>
        <dbReference type="SMART" id="SM00822"/>
    </source>
</evidence>